<feature type="transmembrane region" description="Helical" evidence="1">
    <location>
        <begin position="12"/>
        <end position="31"/>
    </location>
</feature>
<keyword evidence="1" id="KW-1133">Transmembrane helix</keyword>
<comment type="caution">
    <text evidence="2">The sequence shown here is derived from an EMBL/GenBank/DDBJ whole genome shotgun (WGS) entry which is preliminary data.</text>
</comment>
<name>S2DHH3_INDAL</name>
<dbReference type="Proteomes" id="UP000006073">
    <property type="component" value="Unassembled WGS sequence"/>
</dbReference>
<dbReference type="AlphaFoldDB" id="S2DHH3"/>
<keyword evidence="1" id="KW-0472">Membrane</keyword>
<organism evidence="2 3">
    <name type="scientific">Indibacter alkaliphilus (strain CCUG 57479 / KCTC 22604 / LW1)</name>
    <dbReference type="NCBI Taxonomy" id="1189612"/>
    <lineage>
        <taxon>Bacteria</taxon>
        <taxon>Pseudomonadati</taxon>
        <taxon>Bacteroidota</taxon>
        <taxon>Cytophagia</taxon>
        <taxon>Cytophagales</taxon>
        <taxon>Cyclobacteriaceae</taxon>
    </lineage>
</organism>
<evidence type="ECO:0000256" key="1">
    <source>
        <dbReference type="SAM" id="Phobius"/>
    </source>
</evidence>
<dbReference type="EMBL" id="ALWO02000054">
    <property type="protein sequence ID" value="EOZ91511.1"/>
    <property type="molecule type" value="Genomic_DNA"/>
</dbReference>
<evidence type="ECO:0000313" key="2">
    <source>
        <dbReference type="EMBL" id="EOZ91511.1"/>
    </source>
</evidence>
<reference evidence="2 3" key="1">
    <citation type="journal article" date="2013" name="Genome Announc.">
        <title>Draft Genome Sequence of Indibacter alkaliphilus Strain LW1T, Isolated from Lonar Lake, a Haloalkaline Lake in the Buldana District of Maharashtra, India.</title>
        <authorList>
            <person name="Singh A."/>
            <person name="Kumar Jangir P."/>
            <person name="Sharma R."/>
            <person name="Singh A."/>
            <person name="Kumar Pinnaka A."/>
            <person name="Shivaji S."/>
        </authorList>
    </citation>
    <scope>NUCLEOTIDE SEQUENCE [LARGE SCALE GENOMIC DNA]</scope>
    <source>
        <strain evidence="3">CCUG 57479 / KCTC 22604 / LW1</strain>
    </source>
</reference>
<accession>S2DHH3</accession>
<protein>
    <submittedName>
        <fullName evidence="2">Uncharacterized protein</fullName>
    </submittedName>
</protein>
<proteinExistence type="predicted"/>
<evidence type="ECO:0000313" key="3">
    <source>
        <dbReference type="Proteomes" id="UP000006073"/>
    </source>
</evidence>
<keyword evidence="3" id="KW-1185">Reference proteome</keyword>
<keyword evidence="1" id="KW-0812">Transmembrane</keyword>
<gene>
    <name evidence="2" type="ORF">A33Q_4579</name>
</gene>
<sequence length="45" mass="5274">MTLRLIENAPNFMVFILFVASLAPFSANTKLRYYPDKNVKIKEIR</sequence>
<dbReference type="STRING" id="1189612.A33Q_4579"/>